<proteinExistence type="predicted"/>
<sequence length="162" mass="16360">MPLTDIAGYTGAAALVLVGLAGTVFPALPGLPLMLGGFVLAAWIDNFQHLGPLTLVILAVLTCIGLLIDGFAGLLGAKATGASRHALWGAFAGSLVGLFFGLPGVLLGPLLGAAFGEFSARRDIYQAGKVGLGTFIGFIVGTIAKIGCAFAMLAAVTLAWFL</sequence>
<dbReference type="RefSeq" id="WP_289831892.1">
    <property type="nucleotide sequence ID" value="NZ_JAUEDK010000059.1"/>
</dbReference>
<keyword evidence="1" id="KW-0472">Membrane</keyword>
<feature type="transmembrane region" description="Helical" evidence="1">
    <location>
        <begin position="135"/>
        <end position="161"/>
    </location>
</feature>
<feature type="transmembrane region" description="Helical" evidence="1">
    <location>
        <begin position="12"/>
        <end position="44"/>
    </location>
</feature>
<protein>
    <submittedName>
        <fullName evidence="2">DUF456 family protein</fullName>
    </submittedName>
</protein>
<reference evidence="2" key="1">
    <citation type="submission" date="2023-06" db="EMBL/GenBank/DDBJ databases">
        <authorList>
            <person name="Zhang S."/>
        </authorList>
    </citation>
    <scope>NUCLEOTIDE SEQUENCE</scope>
    <source>
        <strain evidence="2">SG2303</strain>
    </source>
</reference>
<dbReference type="InterPro" id="IPR007403">
    <property type="entry name" value="DUF456"/>
</dbReference>
<evidence type="ECO:0000256" key="1">
    <source>
        <dbReference type="SAM" id="Phobius"/>
    </source>
</evidence>
<keyword evidence="3" id="KW-1185">Reference proteome</keyword>
<evidence type="ECO:0000313" key="3">
    <source>
        <dbReference type="Proteomes" id="UP001168540"/>
    </source>
</evidence>
<dbReference type="PANTHER" id="PTHR39165:SF1">
    <property type="entry name" value="DUF456 DOMAIN-CONTAINING PROTEIN"/>
    <property type="match status" value="1"/>
</dbReference>
<keyword evidence="1" id="KW-1133">Transmembrane helix</keyword>
<feature type="transmembrane region" description="Helical" evidence="1">
    <location>
        <begin position="50"/>
        <end position="75"/>
    </location>
</feature>
<name>A0ABT7XTY3_9NEIS</name>
<evidence type="ECO:0000313" key="2">
    <source>
        <dbReference type="EMBL" id="MDN0077249.1"/>
    </source>
</evidence>
<comment type="caution">
    <text evidence="2">The sequence shown here is derived from an EMBL/GenBank/DDBJ whole genome shotgun (WGS) entry which is preliminary data.</text>
</comment>
<dbReference type="Proteomes" id="UP001168540">
    <property type="component" value="Unassembled WGS sequence"/>
</dbReference>
<gene>
    <name evidence="2" type="ORF">QU481_20655</name>
</gene>
<keyword evidence="1" id="KW-0812">Transmembrane</keyword>
<dbReference type="PANTHER" id="PTHR39165">
    <property type="entry name" value="IG HYPOTHETICAL 17883"/>
    <property type="match status" value="1"/>
</dbReference>
<accession>A0ABT7XTY3</accession>
<dbReference type="EMBL" id="JAUEDK010000059">
    <property type="protein sequence ID" value="MDN0077249.1"/>
    <property type="molecule type" value="Genomic_DNA"/>
</dbReference>
<feature type="transmembrane region" description="Helical" evidence="1">
    <location>
        <begin position="87"/>
        <end position="115"/>
    </location>
</feature>
<dbReference type="Pfam" id="PF04306">
    <property type="entry name" value="DUF456"/>
    <property type="match status" value="1"/>
</dbReference>
<organism evidence="2 3">
    <name type="scientific">Crenobacter oryzisoli</name>
    <dbReference type="NCBI Taxonomy" id="3056844"/>
    <lineage>
        <taxon>Bacteria</taxon>
        <taxon>Pseudomonadati</taxon>
        <taxon>Pseudomonadota</taxon>
        <taxon>Betaproteobacteria</taxon>
        <taxon>Neisseriales</taxon>
        <taxon>Neisseriaceae</taxon>
        <taxon>Crenobacter</taxon>
    </lineage>
</organism>